<dbReference type="InterPro" id="IPR049438">
    <property type="entry name" value="TreT_GT1"/>
</dbReference>
<organism evidence="9 10">
    <name type="scientific">Thermoleophilum album</name>
    <dbReference type="NCBI Taxonomy" id="29539"/>
    <lineage>
        <taxon>Bacteria</taxon>
        <taxon>Bacillati</taxon>
        <taxon>Actinomycetota</taxon>
        <taxon>Thermoleophilia</taxon>
        <taxon>Thermoleophilales</taxon>
        <taxon>Thermoleophilaceae</taxon>
        <taxon>Thermoleophilum</taxon>
    </lineage>
</organism>
<dbReference type="STRING" id="29539.SAMN02745716_0702"/>
<gene>
    <name evidence="9" type="ORF">SAMN02745716_0702</name>
</gene>
<dbReference type="EMBL" id="FNWJ01000001">
    <property type="protein sequence ID" value="SEH11239.1"/>
    <property type="molecule type" value="Genomic_DNA"/>
</dbReference>
<evidence type="ECO:0000256" key="1">
    <source>
        <dbReference type="ARBA" id="ARBA00009481"/>
    </source>
</evidence>
<keyword evidence="10" id="KW-1185">Reference proteome</keyword>
<evidence type="ECO:0000256" key="6">
    <source>
        <dbReference type="ARBA" id="ARBA00023277"/>
    </source>
</evidence>
<sequence length="412" mass="46339">MLQHVAVGHKNLADYTHIVGRQLVEEIRSLADGLEGKRVLHLSATAFGGGVAEILYTLVPLMSDVGLHCEWHVMLGREEFYNVTKRLHNALQGSPDAPTPEEWEIYDHYNRLNAEQLADGWDVVVVHDPQPAGVRNYVPEKAKRWIWQCHIDLSEPNRSALERLLPLVRDYDAAVFHLDRYVPEELRARPGRPVHISPPAIDPLSPKNMRLSPEDAAFVCEQFGLDVDRPLMCQVSRFDPWKDPIGVIDAYRQVRAEMPAVQLALVGSMATDDPEGWEFYNRTVAYADGDPDIHILNNLNNVGAIEVNAFQSQADVLVQKSIREGFGLTVSEGLWKARPMVAGNVGGIPLQVIDGRTGFLVSTPEECAERSLRILRDPELGRRLGLAGKEHVRANFLTPRLLRDWLRIFKQA</sequence>
<accession>A0A1H6FK50</accession>
<dbReference type="Pfam" id="PF00534">
    <property type="entry name" value="Glycos_transf_1"/>
    <property type="match status" value="1"/>
</dbReference>
<dbReference type="GO" id="GO:0016757">
    <property type="term" value="F:glycosyltransferase activity"/>
    <property type="evidence" value="ECO:0007669"/>
    <property type="project" value="UniProtKB-KW"/>
</dbReference>
<dbReference type="PANTHER" id="PTHR47779:SF1">
    <property type="entry name" value="SYNTHASE (CCG-9), PUTATIVE (AFU_ORTHOLOGUE AFUA_3G12100)-RELATED"/>
    <property type="match status" value="1"/>
</dbReference>
<evidence type="ECO:0000313" key="10">
    <source>
        <dbReference type="Proteomes" id="UP000222056"/>
    </source>
</evidence>
<dbReference type="AlphaFoldDB" id="A0A1H6FK50"/>
<keyword evidence="3" id="KW-0313">Glucose metabolism</keyword>
<keyword evidence="6" id="KW-0119">Carbohydrate metabolism</keyword>
<evidence type="ECO:0000256" key="5">
    <source>
        <dbReference type="ARBA" id="ARBA00022679"/>
    </source>
</evidence>
<comment type="subunit">
    <text evidence="2">Homodimer.</text>
</comment>
<dbReference type="Gene3D" id="3.40.50.2000">
    <property type="entry name" value="Glycogen Phosphorylase B"/>
    <property type="match status" value="2"/>
</dbReference>
<protein>
    <submittedName>
        <fullName evidence="9">Trehalose synthase (ADP-glucose)</fullName>
    </submittedName>
</protein>
<name>A0A1H6FK50_THEAL</name>
<dbReference type="Pfam" id="PF21269">
    <property type="entry name" value="TreT_GT1"/>
    <property type="match status" value="1"/>
</dbReference>
<reference evidence="10" key="1">
    <citation type="submission" date="2016-10" db="EMBL/GenBank/DDBJ databases">
        <authorList>
            <person name="Varghese N."/>
            <person name="Submissions S."/>
        </authorList>
    </citation>
    <scope>NUCLEOTIDE SEQUENCE [LARGE SCALE GENOMIC DNA]</scope>
    <source>
        <strain evidence="10">ATCC 35263</strain>
    </source>
</reference>
<comment type="similarity">
    <text evidence="1">Belongs to the glycosyltransferase group 1 family. Glycosyltransferase 4 subfamily.</text>
</comment>
<evidence type="ECO:0000259" key="8">
    <source>
        <dbReference type="Pfam" id="PF21269"/>
    </source>
</evidence>
<feature type="domain" description="Trehalose synthase N-terminal" evidence="8">
    <location>
        <begin position="41"/>
        <end position="183"/>
    </location>
</feature>
<dbReference type="Proteomes" id="UP000222056">
    <property type="component" value="Unassembled WGS sequence"/>
</dbReference>
<evidence type="ECO:0000259" key="7">
    <source>
        <dbReference type="Pfam" id="PF00534"/>
    </source>
</evidence>
<evidence type="ECO:0000256" key="2">
    <source>
        <dbReference type="ARBA" id="ARBA00011738"/>
    </source>
</evidence>
<dbReference type="PANTHER" id="PTHR47779">
    <property type="entry name" value="SYNTHASE (CCG-9), PUTATIVE (AFU_ORTHOLOGUE AFUA_3G12100)-RELATED"/>
    <property type="match status" value="1"/>
</dbReference>
<keyword evidence="4" id="KW-0328">Glycosyltransferase</keyword>
<dbReference type="RefSeq" id="WP_093116256.1">
    <property type="nucleotide sequence ID" value="NZ_FNWJ01000001.1"/>
</dbReference>
<dbReference type="InterPro" id="IPR001296">
    <property type="entry name" value="Glyco_trans_1"/>
</dbReference>
<dbReference type="SUPFAM" id="SSF53756">
    <property type="entry name" value="UDP-Glycosyltransferase/glycogen phosphorylase"/>
    <property type="match status" value="1"/>
</dbReference>
<evidence type="ECO:0000256" key="3">
    <source>
        <dbReference type="ARBA" id="ARBA00022526"/>
    </source>
</evidence>
<dbReference type="InterPro" id="IPR052078">
    <property type="entry name" value="Trehalose_Metab_GTase"/>
</dbReference>
<evidence type="ECO:0000256" key="4">
    <source>
        <dbReference type="ARBA" id="ARBA00022676"/>
    </source>
</evidence>
<dbReference type="GO" id="GO:0006006">
    <property type="term" value="P:glucose metabolic process"/>
    <property type="evidence" value="ECO:0007669"/>
    <property type="project" value="UniProtKB-KW"/>
</dbReference>
<evidence type="ECO:0000313" key="9">
    <source>
        <dbReference type="EMBL" id="SEH11239.1"/>
    </source>
</evidence>
<feature type="domain" description="Glycosyl transferase family 1" evidence="7">
    <location>
        <begin position="222"/>
        <end position="390"/>
    </location>
</feature>
<dbReference type="OrthoDB" id="9772485at2"/>
<proteinExistence type="inferred from homology"/>
<keyword evidence="5" id="KW-0808">Transferase</keyword>